<dbReference type="Gene3D" id="3.40.50.1010">
    <property type="entry name" value="5'-nuclease"/>
    <property type="match status" value="1"/>
</dbReference>
<feature type="compositionally biased region" description="Basic and acidic residues" evidence="1">
    <location>
        <begin position="422"/>
        <end position="435"/>
    </location>
</feature>
<evidence type="ECO:0000313" key="3">
    <source>
        <dbReference type="EMBL" id="CAG2227516.1"/>
    </source>
</evidence>
<feature type="compositionally biased region" description="Polar residues" evidence="1">
    <location>
        <begin position="436"/>
        <end position="445"/>
    </location>
</feature>
<evidence type="ECO:0000256" key="1">
    <source>
        <dbReference type="SAM" id="MobiDB-lite"/>
    </source>
</evidence>
<keyword evidence="4" id="KW-1185">Reference proteome</keyword>
<dbReference type="EC" id="3.1.-.-" evidence="3"/>
<dbReference type="Proteomes" id="UP000683360">
    <property type="component" value="Unassembled WGS sequence"/>
</dbReference>
<comment type="caution">
    <text evidence="3">The sequence shown here is derived from an EMBL/GenBank/DDBJ whole genome shotgun (WGS) entry which is preliminary data.</text>
</comment>
<sequence length="460" mass="51029">MFRQISGSKMICLNPSSAKSCNQLLILTYLDKKRPFGYIQCRTVVSAGLVVMGIQGLLPFLKKIHDHVNIAKFSGCTVAIDAYCWLHKGAFSCAEKLALGEKTDQFDYLESLTFIRYIPQEKALQIALGNINIYSMEKFANFNPDNFVDIKVDQKLEKSTSVQSDIETKQEIKNTLPQLKKDNSKPSNKSAFSWNRFKSSSQNSIESSPHSRNPFKRVVSEKQITSTHTKSLGPIHKSSSEPSMARSDSQKSLDNLSQVSSHSNLYSIDSDCLPKPEDMDDLSDCESSVRNSETNNSSQNLGSQNSSQSSGRLTNNSSQDISNQDNSKSSGRQINKVDSCESLLSQVIPECPEEDDDDIIVVKTEPGTSPQESKMKVKKVQKASTMSGCRVSGLSRGKKKLPAVDIKQQSLKDMFSKFSNNRNEKPKLKHEKSNEDLNATPTTDNSVLSLKGGIQRCLLP</sequence>
<dbReference type="InterPro" id="IPR029060">
    <property type="entry name" value="PIN-like_dom_sf"/>
</dbReference>
<proteinExistence type="predicted"/>
<protein>
    <submittedName>
        <fullName evidence="3">EXO1</fullName>
        <ecNumber evidence="3">3.1.-.-</ecNumber>
    </submittedName>
</protein>
<keyword evidence="3" id="KW-0378">Hydrolase</keyword>
<dbReference type="SMART" id="SM00485">
    <property type="entry name" value="XPGN"/>
    <property type="match status" value="1"/>
</dbReference>
<dbReference type="Pfam" id="PF00752">
    <property type="entry name" value="XPG_N"/>
    <property type="match status" value="1"/>
</dbReference>
<reference evidence="3" key="1">
    <citation type="submission" date="2021-03" db="EMBL/GenBank/DDBJ databases">
        <authorList>
            <person name="Bekaert M."/>
        </authorList>
    </citation>
    <scope>NUCLEOTIDE SEQUENCE</scope>
</reference>
<feature type="region of interest" description="Disordered" evidence="1">
    <location>
        <begin position="418"/>
        <end position="445"/>
    </location>
</feature>
<dbReference type="SUPFAM" id="SSF88723">
    <property type="entry name" value="PIN domain-like"/>
    <property type="match status" value="1"/>
</dbReference>
<feature type="domain" description="XPG N-terminal" evidence="2">
    <location>
        <begin position="52"/>
        <end position="443"/>
    </location>
</feature>
<accession>A0A8S3T0U5</accession>
<feature type="compositionally biased region" description="Low complexity" evidence="1">
    <location>
        <begin position="295"/>
        <end position="330"/>
    </location>
</feature>
<dbReference type="EMBL" id="CAJPWZ010001966">
    <property type="protein sequence ID" value="CAG2227516.1"/>
    <property type="molecule type" value="Genomic_DNA"/>
</dbReference>
<feature type="compositionally biased region" description="Polar residues" evidence="1">
    <location>
        <begin position="285"/>
        <end position="294"/>
    </location>
</feature>
<feature type="region of interest" description="Disordered" evidence="1">
    <location>
        <begin position="159"/>
        <end position="193"/>
    </location>
</feature>
<organism evidence="3 4">
    <name type="scientific">Mytilus edulis</name>
    <name type="common">Blue mussel</name>
    <dbReference type="NCBI Taxonomy" id="6550"/>
    <lineage>
        <taxon>Eukaryota</taxon>
        <taxon>Metazoa</taxon>
        <taxon>Spiralia</taxon>
        <taxon>Lophotrochozoa</taxon>
        <taxon>Mollusca</taxon>
        <taxon>Bivalvia</taxon>
        <taxon>Autobranchia</taxon>
        <taxon>Pteriomorphia</taxon>
        <taxon>Mytilida</taxon>
        <taxon>Mytiloidea</taxon>
        <taxon>Mytilidae</taxon>
        <taxon>Mytilinae</taxon>
        <taxon>Mytilus</taxon>
    </lineage>
</organism>
<dbReference type="OrthoDB" id="26491at2759"/>
<gene>
    <name evidence="3" type="ORF">MEDL_40547</name>
</gene>
<evidence type="ECO:0000313" key="4">
    <source>
        <dbReference type="Proteomes" id="UP000683360"/>
    </source>
</evidence>
<name>A0A8S3T0U5_MYTED</name>
<dbReference type="InterPro" id="IPR006085">
    <property type="entry name" value="XPG_DNA_repair_N"/>
</dbReference>
<evidence type="ECO:0000259" key="2">
    <source>
        <dbReference type="SMART" id="SM00485"/>
    </source>
</evidence>
<dbReference type="AlphaFoldDB" id="A0A8S3T0U5"/>
<feature type="region of interest" description="Disordered" evidence="1">
    <location>
        <begin position="222"/>
        <end position="334"/>
    </location>
</feature>
<feature type="compositionally biased region" description="Polar residues" evidence="1">
    <location>
        <begin position="240"/>
        <end position="267"/>
    </location>
</feature>
<dbReference type="GO" id="GO:0016787">
    <property type="term" value="F:hydrolase activity"/>
    <property type="evidence" value="ECO:0007669"/>
    <property type="project" value="UniProtKB-KW"/>
</dbReference>
<dbReference type="GO" id="GO:0004518">
    <property type="term" value="F:nuclease activity"/>
    <property type="evidence" value="ECO:0007669"/>
    <property type="project" value="InterPro"/>
</dbReference>